<evidence type="ECO:0000256" key="11">
    <source>
        <dbReference type="ARBA" id="ARBA00029766"/>
    </source>
</evidence>
<dbReference type="AlphaFoldDB" id="A0A930YVW8"/>
<feature type="domain" description="7,8-dihydro-6-hydroxymethylpterin-pyrophosphokinase" evidence="13">
    <location>
        <begin position="8"/>
        <end position="137"/>
    </location>
</feature>
<proteinExistence type="inferred from homology"/>
<keyword evidence="9" id="KW-0289">Folate biosynthesis</keyword>
<sequence>MSQYTTVLLLGTNLGDKKKNLLYALEQIKVDIGEITYQTSSLETEPVGYKSSNTYLNQAVEVKTPLSPIKLLKALKKIERSMGRTVDSTGRGYSDRTIDIDVVYYDKLRFTSPVLSLPHKAHTQEREFSKVLLTELQALKTL</sequence>
<dbReference type="InterPro" id="IPR000550">
    <property type="entry name" value="Hppk"/>
</dbReference>
<comment type="pathway">
    <text evidence="1">Cofactor biosynthesis; tetrahydrofolate biosynthesis; 2-amino-4-hydroxy-6-hydroxymethyl-7,8-dihydropteridine diphosphate from 7,8-dihydroneopterin triphosphate: step 4/4.</text>
</comment>
<dbReference type="Gene3D" id="3.30.70.560">
    <property type="entry name" value="7,8-Dihydro-6-hydroxymethylpterin-pyrophosphokinase HPPK"/>
    <property type="match status" value="1"/>
</dbReference>
<evidence type="ECO:0000256" key="6">
    <source>
        <dbReference type="ARBA" id="ARBA00022741"/>
    </source>
</evidence>
<dbReference type="PANTHER" id="PTHR43071:SF1">
    <property type="entry name" value="2-AMINO-4-HYDROXY-6-HYDROXYMETHYLDIHYDROPTERIDINE PYROPHOSPHOKINASE"/>
    <property type="match status" value="1"/>
</dbReference>
<dbReference type="GO" id="GO:0016301">
    <property type="term" value="F:kinase activity"/>
    <property type="evidence" value="ECO:0007669"/>
    <property type="project" value="UniProtKB-KW"/>
</dbReference>
<evidence type="ECO:0000256" key="10">
    <source>
        <dbReference type="ARBA" id="ARBA00029409"/>
    </source>
</evidence>
<evidence type="ECO:0000256" key="12">
    <source>
        <dbReference type="ARBA" id="ARBA00033413"/>
    </source>
</evidence>
<evidence type="ECO:0000256" key="3">
    <source>
        <dbReference type="ARBA" id="ARBA00013253"/>
    </source>
</evidence>
<keyword evidence="7" id="KW-0418">Kinase</keyword>
<dbReference type="InterPro" id="IPR035907">
    <property type="entry name" value="Hppk_sf"/>
</dbReference>
<dbReference type="Pfam" id="PF01288">
    <property type="entry name" value="HPPK"/>
    <property type="match status" value="1"/>
</dbReference>
<keyword evidence="8" id="KW-0067">ATP-binding</keyword>
<dbReference type="GO" id="GO:0046656">
    <property type="term" value="P:folic acid biosynthetic process"/>
    <property type="evidence" value="ECO:0007669"/>
    <property type="project" value="UniProtKB-KW"/>
</dbReference>
<name>A0A930YVW8_9FLAO</name>
<accession>A0A930YVW8</accession>
<dbReference type="EC" id="2.7.6.3" evidence="3"/>
<dbReference type="PANTHER" id="PTHR43071">
    <property type="entry name" value="2-AMINO-4-HYDROXY-6-HYDROXYMETHYLDIHYDROPTERIDINE PYROPHOSPHOKINASE"/>
    <property type="match status" value="1"/>
</dbReference>
<protein>
    <recommendedName>
        <fullName evidence="4">2-amino-4-hydroxy-6-hydroxymethyldihydropteridine pyrophosphokinase</fullName>
        <ecNumber evidence="3">2.7.6.3</ecNumber>
    </recommendedName>
    <alternativeName>
        <fullName evidence="11">6-hydroxymethyl-7,8-dihydropterin pyrophosphokinase</fullName>
    </alternativeName>
    <alternativeName>
        <fullName evidence="12">7,8-dihydro-6-hydroxymethylpterin-pyrophosphokinase</fullName>
    </alternativeName>
</protein>
<evidence type="ECO:0000256" key="8">
    <source>
        <dbReference type="ARBA" id="ARBA00022840"/>
    </source>
</evidence>
<organism evidence="14 15">
    <name type="scientific">Planobacterium oryzisoli</name>
    <dbReference type="NCBI Taxonomy" id="2771435"/>
    <lineage>
        <taxon>Bacteria</taxon>
        <taxon>Pseudomonadati</taxon>
        <taxon>Bacteroidota</taxon>
        <taxon>Flavobacteriia</taxon>
        <taxon>Flavobacteriales</taxon>
        <taxon>Weeksellaceae</taxon>
        <taxon>Chryseobacterium group</taxon>
        <taxon>Chryseobacterium</taxon>
    </lineage>
</organism>
<evidence type="ECO:0000259" key="13">
    <source>
        <dbReference type="Pfam" id="PF01288"/>
    </source>
</evidence>
<evidence type="ECO:0000313" key="15">
    <source>
        <dbReference type="Proteomes" id="UP000694480"/>
    </source>
</evidence>
<dbReference type="GO" id="GO:0005524">
    <property type="term" value="F:ATP binding"/>
    <property type="evidence" value="ECO:0007669"/>
    <property type="project" value="UniProtKB-KW"/>
</dbReference>
<comment type="caution">
    <text evidence="14">The sequence shown here is derived from an EMBL/GenBank/DDBJ whole genome shotgun (WGS) entry which is preliminary data.</text>
</comment>
<keyword evidence="5 14" id="KW-0808">Transferase</keyword>
<dbReference type="Proteomes" id="UP000694480">
    <property type="component" value="Unassembled WGS sequence"/>
</dbReference>
<comment type="similarity">
    <text evidence="2">Belongs to the HPPK family.</text>
</comment>
<dbReference type="RefSeq" id="WP_194739215.1">
    <property type="nucleotide sequence ID" value="NZ_JADKYY010000005.1"/>
</dbReference>
<evidence type="ECO:0000256" key="9">
    <source>
        <dbReference type="ARBA" id="ARBA00022909"/>
    </source>
</evidence>
<keyword evidence="6" id="KW-0547">Nucleotide-binding</keyword>
<evidence type="ECO:0000256" key="2">
    <source>
        <dbReference type="ARBA" id="ARBA00005810"/>
    </source>
</evidence>
<evidence type="ECO:0000313" key="14">
    <source>
        <dbReference type="EMBL" id="MBF5027286.1"/>
    </source>
</evidence>
<gene>
    <name evidence="14" type="primary">folK</name>
    <name evidence="14" type="ORF">IC612_05685</name>
</gene>
<dbReference type="EMBL" id="JADKYY010000005">
    <property type="protein sequence ID" value="MBF5027286.1"/>
    <property type="molecule type" value="Genomic_DNA"/>
</dbReference>
<keyword evidence="15" id="KW-1185">Reference proteome</keyword>
<evidence type="ECO:0000256" key="7">
    <source>
        <dbReference type="ARBA" id="ARBA00022777"/>
    </source>
</evidence>
<dbReference type="GO" id="GO:0003848">
    <property type="term" value="F:2-amino-4-hydroxy-6-hydroxymethyldihydropteridine diphosphokinase activity"/>
    <property type="evidence" value="ECO:0007669"/>
    <property type="project" value="UniProtKB-EC"/>
</dbReference>
<evidence type="ECO:0000256" key="1">
    <source>
        <dbReference type="ARBA" id="ARBA00005051"/>
    </source>
</evidence>
<comment type="function">
    <text evidence="10">Catalyzes the transfer of pyrophosphate from adenosine triphosphate (ATP) to 6-hydroxymethyl-7,8-dihydropterin, an enzymatic step in folate biosynthesis pathway.</text>
</comment>
<dbReference type="SUPFAM" id="SSF55083">
    <property type="entry name" value="6-hydroxymethyl-7,8-dihydropterin pyrophosphokinase, HPPK"/>
    <property type="match status" value="1"/>
</dbReference>
<dbReference type="NCBIfam" id="TIGR01498">
    <property type="entry name" value="folK"/>
    <property type="match status" value="1"/>
</dbReference>
<reference evidence="14" key="1">
    <citation type="submission" date="2020-11" db="EMBL/GenBank/DDBJ databases">
        <title>Genome seq and assembly of Planobacterium sp.</title>
        <authorList>
            <person name="Chhetri G."/>
        </authorList>
    </citation>
    <scope>NUCLEOTIDE SEQUENCE</scope>
    <source>
        <strain evidence="14">GCR5</strain>
    </source>
</reference>
<evidence type="ECO:0000256" key="5">
    <source>
        <dbReference type="ARBA" id="ARBA00022679"/>
    </source>
</evidence>
<evidence type="ECO:0000256" key="4">
    <source>
        <dbReference type="ARBA" id="ARBA00016218"/>
    </source>
</evidence>
<dbReference type="CDD" id="cd00483">
    <property type="entry name" value="HPPK"/>
    <property type="match status" value="1"/>
</dbReference>